<evidence type="ECO:0000259" key="4">
    <source>
        <dbReference type="PROSITE" id="PS50043"/>
    </source>
</evidence>
<dbReference type="Proteomes" id="UP000695264">
    <property type="component" value="Unassembled WGS sequence"/>
</dbReference>
<dbReference type="InterPro" id="IPR016032">
    <property type="entry name" value="Sig_transdc_resp-reg_C-effctor"/>
</dbReference>
<dbReference type="EMBL" id="JAATEN010000007">
    <property type="protein sequence ID" value="NJQ01254.1"/>
    <property type="molecule type" value="Genomic_DNA"/>
</dbReference>
<dbReference type="PROSITE" id="PS50110">
    <property type="entry name" value="RESPONSE_REGULATORY"/>
    <property type="match status" value="1"/>
</dbReference>
<dbReference type="PROSITE" id="PS00622">
    <property type="entry name" value="HTH_LUXR_1"/>
    <property type="match status" value="1"/>
</dbReference>
<dbReference type="PRINTS" id="PR00038">
    <property type="entry name" value="HTHLUXR"/>
</dbReference>
<dbReference type="CDD" id="cd06170">
    <property type="entry name" value="LuxR_C_like"/>
    <property type="match status" value="1"/>
</dbReference>
<comment type="caution">
    <text evidence="2">Lacks conserved residue(s) required for the propagation of feature annotation.</text>
</comment>
<evidence type="ECO:0000256" key="3">
    <source>
        <dbReference type="SAM" id="MobiDB-lite"/>
    </source>
</evidence>
<dbReference type="InterPro" id="IPR001789">
    <property type="entry name" value="Sig_transdc_resp-reg_receiver"/>
</dbReference>
<dbReference type="InterPro" id="IPR039420">
    <property type="entry name" value="WalR-like"/>
</dbReference>
<dbReference type="InterPro" id="IPR011006">
    <property type="entry name" value="CheY-like_superfamily"/>
</dbReference>
<dbReference type="Pfam" id="PF00196">
    <property type="entry name" value="GerE"/>
    <property type="match status" value="1"/>
</dbReference>
<feature type="region of interest" description="Disordered" evidence="3">
    <location>
        <begin position="215"/>
        <end position="239"/>
    </location>
</feature>
<reference evidence="6 7" key="1">
    <citation type="submission" date="2020-03" db="EMBL/GenBank/DDBJ databases">
        <title>WGS of actinomycetes isolated from Thailand.</title>
        <authorList>
            <person name="Thawai C."/>
        </authorList>
    </citation>
    <scope>NUCLEOTIDE SEQUENCE [LARGE SCALE GENOMIC DNA]</scope>
    <source>
        <strain evidence="6 7">PLAI 1-29</strain>
    </source>
</reference>
<evidence type="ECO:0000259" key="5">
    <source>
        <dbReference type="PROSITE" id="PS50110"/>
    </source>
</evidence>
<evidence type="ECO:0000313" key="6">
    <source>
        <dbReference type="EMBL" id="NJQ01254.1"/>
    </source>
</evidence>
<proteinExistence type="predicted"/>
<sequence length="239" mass="25850">MHINLFILSEDPVALAGLVALVQQDDRINLIGTAVDGSAGLRCLEDTTVQPDVVVIGEPQSERALCRNVQRLASRSGQGTAVEPRFVVVSQRDYDDVVIPALRLGVNGYLARIGSPDELWQSLQIVARGGAAFSPAIAARFSEYFSSVRGLQEPTEFGRLTVREREILGLLAEGASNRQIARALFLAEKTVRNYVSRIFTKLEVSDRTEALLRARDAGLGERPTAAPAPEPSRGGVRSG</sequence>
<organism evidence="6 7">
    <name type="scientific">Streptomyces zingiberis</name>
    <dbReference type="NCBI Taxonomy" id="2053010"/>
    <lineage>
        <taxon>Bacteria</taxon>
        <taxon>Bacillati</taxon>
        <taxon>Actinomycetota</taxon>
        <taxon>Actinomycetes</taxon>
        <taxon>Kitasatosporales</taxon>
        <taxon>Streptomycetaceae</taxon>
        <taxon>Streptomyces</taxon>
    </lineage>
</organism>
<evidence type="ECO:0000313" key="7">
    <source>
        <dbReference type="Proteomes" id="UP000695264"/>
    </source>
</evidence>
<feature type="domain" description="Response regulatory" evidence="5">
    <location>
        <begin position="4"/>
        <end position="127"/>
    </location>
</feature>
<dbReference type="Gene3D" id="3.40.50.2300">
    <property type="match status" value="1"/>
</dbReference>
<dbReference type="SMART" id="SM00421">
    <property type="entry name" value="HTH_LUXR"/>
    <property type="match status" value="1"/>
</dbReference>
<name>A0ABX1C0Y2_9ACTN</name>
<dbReference type="PANTHER" id="PTHR43214:SF43">
    <property type="entry name" value="TWO-COMPONENT RESPONSE REGULATOR"/>
    <property type="match status" value="1"/>
</dbReference>
<comment type="caution">
    <text evidence="6">The sequence shown here is derived from an EMBL/GenBank/DDBJ whole genome shotgun (WGS) entry which is preliminary data.</text>
</comment>
<feature type="domain" description="HTH luxR-type" evidence="4">
    <location>
        <begin position="153"/>
        <end position="218"/>
    </location>
</feature>
<gene>
    <name evidence="6" type="ORF">HCK00_12100</name>
</gene>
<evidence type="ECO:0000256" key="2">
    <source>
        <dbReference type="PROSITE-ProRule" id="PRU00169"/>
    </source>
</evidence>
<keyword evidence="7" id="KW-1185">Reference proteome</keyword>
<dbReference type="SUPFAM" id="SSF46894">
    <property type="entry name" value="C-terminal effector domain of the bipartite response regulators"/>
    <property type="match status" value="1"/>
</dbReference>
<dbReference type="RefSeq" id="WP_168101844.1">
    <property type="nucleotide sequence ID" value="NZ_JAATEN010000007.1"/>
</dbReference>
<keyword evidence="1" id="KW-0238">DNA-binding</keyword>
<dbReference type="PANTHER" id="PTHR43214">
    <property type="entry name" value="TWO-COMPONENT RESPONSE REGULATOR"/>
    <property type="match status" value="1"/>
</dbReference>
<evidence type="ECO:0000256" key="1">
    <source>
        <dbReference type="ARBA" id="ARBA00023125"/>
    </source>
</evidence>
<dbReference type="SUPFAM" id="SSF52172">
    <property type="entry name" value="CheY-like"/>
    <property type="match status" value="1"/>
</dbReference>
<accession>A0ABX1C0Y2</accession>
<dbReference type="PROSITE" id="PS50043">
    <property type="entry name" value="HTH_LUXR_2"/>
    <property type="match status" value="1"/>
</dbReference>
<protein>
    <submittedName>
        <fullName evidence="6">Response regulator transcription factor</fullName>
    </submittedName>
</protein>
<dbReference type="InterPro" id="IPR000792">
    <property type="entry name" value="Tscrpt_reg_LuxR_C"/>
</dbReference>